<feature type="binding site" evidence="11">
    <location>
        <position position="234"/>
    </location>
    <ligand>
        <name>substrate</name>
    </ligand>
</feature>
<feature type="binding site" evidence="11">
    <location>
        <begin position="226"/>
        <end position="227"/>
    </location>
    <ligand>
        <name>substrate</name>
    </ligand>
</feature>
<keyword evidence="5 9" id="KW-0378">Hydrolase</keyword>
<dbReference type="InterPro" id="IPR006680">
    <property type="entry name" value="Amidohydro-rel"/>
</dbReference>
<evidence type="ECO:0000256" key="5">
    <source>
        <dbReference type="ARBA" id="ARBA00022801"/>
    </source>
</evidence>
<evidence type="ECO:0000256" key="12">
    <source>
        <dbReference type="PIRSR" id="PIRSR038994-3"/>
    </source>
</evidence>
<gene>
    <name evidence="15" type="primary">nagA</name>
    <name evidence="15" type="ORF">GKC39_02370</name>
</gene>
<comment type="catalytic activity">
    <reaction evidence="7">
        <text>N-acetyl-D-glucosamine 6-phosphate + H2O = D-glucosamine 6-phosphate + acetate</text>
        <dbReference type="Rhea" id="RHEA:22936"/>
        <dbReference type="ChEBI" id="CHEBI:15377"/>
        <dbReference type="ChEBI" id="CHEBI:30089"/>
        <dbReference type="ChEBI" id="CHEBI:57513"/>
        <dbReference type="ChEBI" id="CHEBI:58725"/>
        <dbReference type="EC" id="3.5.1.25"/>
    </reaction>
</comment>
<evidence type="ECO:0000256" key="11">
    <source>
        <dbReference type="PIRSR" id="PIRSR038994-2"/>
    </source>
</evidence>
<dbReference type="InterPro" id="IPR003764">
    <property type="entry name" value="GlcNAc_6-P_deAcase"/>
</dbReference>
<feature type="domain" description="BsNagA composite" evidence="14">
    <location>
        <begin position="4"/>
        <end position="51"/>
    </location>
</feature>
<dbReference type="SUPFAM" id="SSF51556">
    <property type="entry name" value="Metallo-dependent hydrolases"/>
    <property type="match status" value="1"/>
</dbReference>
<evidence type="ECO:0000256" key="10">
    <source>
        <dbReference type="PIRSR" id="PIRSR038994-1"/>
    </source>
</evidence>
<evidence type="ECO:0000256" key="4">
    <source>
        <dbReference type="ARBA" id="ARBA00022723"/>
    </source>
</evidence>
<evidence type="ECO:0000313" key="15">
    <source>
        <dbReference type="EMBL" id="MSE00907.1"/>
    </source>
</evidence>
<evidence type="ECO:0000256" key="8">
    <source>
        <dbReference type="ARBA" id="ARBA00060590"/>
    </source>
</evidence>
<comment type="similarity">
    <text evidence="1 9">Belongs to the metallo-dependent hydrolases superfamily. NagA family.</text>
</comment>
<evidence type="ECO:0000256" key="2">
    <source>
        <dbReference type="ARBA" id="ARBA00011899"/>
    </source>
</evidence>
<sequence>MAESLLISGADIVTEKEIIRNGFLGIKDGIISYAGKTRPQETYEKEWKAPEGSYALPGMIDIHIHGGYGADTMDADVAALDTLSARLPEEGTTAFLATTITQQHENIEKALINAKKWAYSSPETQKGAELIGIHLEGPFVSPKKAGAQPKQWITPADAGLFQKWERLSGGLIKIVTLAPEEDPDFSLIRYLKNQNIIPSMGHTNAGAELLQKAADAGAVHMTHLFNAMSSFHHREPGGIGTALACGRITAELITDGIHSHPLAVKLAYLAKGSQNLIMITDSMRAKGLKDGEYEFGGQKVTVRGDTALLSDGTLAGSILKMNEGAALMRRFTNCSWPDIANMTSANAARRLGIFDRKGSIAEGKDADVVLTDGQCGVLATICRGNTAYISREADWT</sequence>
<dbReference type="SUPFAM" id="SSF51338">
    <property type="entry name" value="Composite domain of metallo-dependent hydrolases"/>
    <property type="match status" value="1"/>
</dbReference>
<dbReference type="AlphaFoldDB" id="A0A6A8LE62"/>
<dbReference type="GO" id="GO:0046872">
    <property type="term" value="F:metal ion binding"/>
    <property type="evidence" value="ECO:0007669"/>
    <property type="project" value="UniProtKB-KW"/>
</dbReference>
<dbReference type="Gene3D" id="2.30.40.10">
    <property type="entry name" value="Urease, subunit C, domain 1"/>
    <property type="match status" value="1"/>
</dbReference>
<feature type="binding site" evidence="12">
    <location>
        <position position="223"/>
    </location>
    <ligand>
        <name>Zn(2+)</name>
        <dbReference type="ChEBI" id="CHEBI:29105"/>
    </ligand>
</feature>
<evidence type="ECO:0000256" key="1">
    <source>
        <dbReference type="ARBA" id="ARBA00010716"/>
    </source>
</evidence>
<reference evidence="15" key="1">
    <citation type="submission" date="2019-11" db="EMBL/GenBank/DDBJ databases">
        <title>Draft Genome Sequence of Plant Growth-Promoting Rhizosphere-Associated Bacteria.</title>
        <authorList>
            <person name="Vasilyev I.Y."/>
            <person name="Radchenko V."/>
            <person name="Ilnitskaya E.V."/>
        </authorList>
    </citation>
    <scope>NUCLEOTIDE SEQUENCE</scope>
    <source>
        <strain evidence="15">VRA_517_n</strain>
    </source>
</reference>
<dbReference type="GO" id="GO:0008448">
    <property type="term" value="F:N-acetylglucosamine-6-phosphate deacetylase activity"/>
    <property type="evidence" value="ECO:0007669"/>
    <property type="project" value="UniProtKB-EC"/>
</dbReference>
<dbReference type="Gene3D" id="3.20.20.140">
    <property type="entry name" value="Metal-dependent hydrolases"/>
    <property type="match status" value="1"/>
</dbReference>
<proteinExistence type="inferred from homology"/>
<feature type="binding site" evidence="12">
    <location>
        <position position="136"/>
    </location>
    <ligand>
        <name>Zn(2+)</name>
        <dbReference type="ChEBI" id="CHEBI:29105"/>
    </ligand>
</feature>
<dbReference type="CDD" id="cd00854">
    <property type="entry name" value="NagA"/>
    <property type="match status" value="1"/>
</dbReference>
<evidence type="ECO:0000256" key="9">
    <source>
        <dbReference type="PIRNR" id="PIRNR038994"/>
    </source>
</evidence>
<dbReference type="RefSeq" id="WP_060657509.1">
    <property type="nucleotide sequence ID" value="NZ_CP031694.1"/>
</dbReference>
<protein>
    <recommendedName>
        <fullName evidence="3">N-acetylglucosamine-6-phosphate deacetylase</fullName>
        <ecNumber evidence="2">3.5.1.25</ecNumber>
    </recommendedName>
</protein>
<feature type="domain" description="Amidohydrolase-related" evidence="13">
    <location>
        <begin position="54"/>
        <end position="385"/>
    </location>
</feature>
<feature type="binding site" evidence="11">
    <location>
        <position position="147"/>
    </location>
    <ligand>
        <name>substrate</name>
    </ligand>
</feature>
<comment type="cofactor">
    <cofactor evidence="12">
        <name>a divalent metal cation</name>
        <dbReference type="ChEBI" id="CHEBI:60240"/>
    </cofactor>
    <text evidence="12">Binds 1 divalent metal cation per subunit.</text>
</comment>
<dbReference type="EC" id="3.5.1.25" evidence="2"/>
<name>A0A6A8LE62_BACVE</name>
<dbReference type="InterPro" id="IPR011059">
    <property type="entry name" value="Metal-dep_hydrolase_composite"/>
</dbReference>
<evidence type="ECO:0000256" key="6">
    <source>
        <dbReference type="ARBA" id="ARBA00023277"/>
    </source>
</evidence>
<feature type="binding site" evidence="12">
    <location>
        <position position="202"/>
    </location>
    <ligand>
        <name>Zn(2+)</name>
        <dbReference type="ChEBI" id="CHEBI:29105"/>
    </ligand>
</feature>
<organism evidence="15">
    <name type="scientific">Bacillus velezensis</name>
    <dbReference type="NCBI Taxonomy" id="492670"/>
    <lineage>
        <taxon>Bacteria</taxon>
        <taxon>Bacillati</taxon>
        <taxon>Bacillota</taxon>
        <taxon>Bacilli</taxon>
        <taxon>Bacillales</taxon>
        <taxon>Bacillaceae</taxon>
        <taxon>Bacillus</taxon>
        <taxon>Bacillus amyloliquefaciens group</taxon>
    </lineage>
</organism>
<keyword evidence="6 9" id="KW-0119">Carbohydrate metabolism</keyword>
<evidence type="ECO:0000256" key="7">
    <source>
        <dbReference type="ARBA" id="ARBA00047647"/>
    </source>
</evidence>
<dbReference type="NCBIfam" id="TIGR00221">
    <property type="entry name" value="nagA"/>
    <property type="match status" value="1"/>
</dbReference>
<accession>A0A6A8LE62</accession>
<dbReference type="FunFam" id="3.20.20.140:FF:000004">
    <property type="entry name" value="N-acetylglucosamine-6-phosphate deacetylase"/>
    <property type="match status" value="1"/>
</dbReference>
<dbReference type="InterPro" id="IPR032466">
    <property type="entry name" value="Metal_Hydrolase"/>
</dbReference>
<comment type="pathway">
    <text evidence="8">Amino-sugar metabolism; N-acetylneuraminate degradation; D-fructose 6-phosphate from N-acetylneuraminate: step 4/5.</text>
</comment>
<dbReference type="GO" id="GO:0006046">
    <property type="term" value="P:N-acetylglucosamine catabolic process"/>
    <property type="evidence" value="ECO:0007669"/>
    <property type="project" value="TreeGrafter"/>
</dbReference>
<evidence type="ECO:0000259" key="13">
    <source>
        <dbReference type="Pfam" id="PF01979"/>
    </source>
</evidence>
<dbReference type="PANTHER" id="PTHR11113">
    <property type="entry name" value="N-ACETYLGLUCOSAMINE-6-PHOSPHATE DEACETYLASE"/>
    <property type="match status" value="1"/>
</dbReference>
<evidence type="ECO:0000256" key="3">
    <source>
        <dbReference type="ARBA" id="ARBA00018029"/>
    </source>
</evidence>
<feature type="binding site" evidence="11">
    <location>
        <position position="258"/>
    </location>
    <ligand>
        <name>substrate</name>
    </ligand>
</feature>
<dbReference type="EMBL" id="WKKV01000001">
    <property type="protein sequence ID" value="MSE00907.1"/>
    <property type="molecule type" value="Genomic_DNA"/>
</dbReference>
<feature type="binding site" evidence="11">
    <location>
        <begin position="314"/>
        <end position="316"/>
    </location>
    <ligand>
        <name>substrate</name>
    </ligand>
</feature>
<dbReference type="PANTHER" id="PTHR11113:SF14">
    <property type="entry name" value="N-ACETYLGLUCOSAMINE-6-PHOSPHATE DEACETYLASE"/>
    <property type="match status" value="1"/>
</dbReference>
<dbReference type="Pfam" id="PF22644">
    <property type="entry name" value="BsNagA_N"/>
    <property type="match status" value="1"/>
</dbReference>
<dbReference type="Pfam" id="PF01979">
    <property type="entry name" value="Amidohydro_1"/>
    <property type="match status" value="1"/>
</dbReference>
<comment type="caution">
    <text evidence="15">The sequence shown here is derived from an EMBL/GenBank/DDBJ whole genome shotgun (WGS) entry which is preliminary data.</text>
</comment>
<keyword evidence="4 12" id="KW-0479">Metal-binding</keyword>
<dbReference type="PIRSF" id="PIRSF038994">
    <property type="entry name" value="NagA"/>
    <property type="match status" value="1"/>
</dbReference>
<feature type="active site" description="Proton donor/acceptor" evidence="10">
    <location>
        <position position="281"/>
    </location>
</feature>
<evidence type="ECO:0000259" key="14">
    <source>
        <dbReference type="Pfam" id="PF22644"/>
    </source>
</evidence>
<dbReference type="InterPro" id="IPR059134">
    <property type="entry name" value="BsNagA_N"/>
</dbReference>